<feature type="domain" description="EamA" evidence="8">
    <location>
        <begin position="180"/>
        <end position="315"/>
    </location>
</feature>
<name>A0ABT6SEB7_9ACTN</name>
<evidence type="ECO:0000259" key="8">
    <source>
        <dbReference type="Pfam" id="PF00892"/>
    </source>
</evidence>
<evidence type="ECO:0000256" key="6">
    <source>
        <dbReference type="ARBA" id="ARBA00023136"/>
    </source>
</evidence>
<protein>
    <submittedName>
        <fullName evidence="9">DMT family transporter</fullName>
    </submittedName>
</protein>
<evidence type="ECO:0000256" key="2">
    <source>
        <dbReference type="ARBA" id="ARBA00007362"/>
    </source>
</evidence>
<dbReference type="SUPFAM" id="SSF103481">
    <property type="entry name" value="Multidrug resistance efflux transporter EmrE"/>
    <property type="match status" value="2"/>
</dbReference>
<comment type="caution">
    <text evidence="9">The sequence shown here is derived from an EMBL/GenBank/DDBJ whole genome shotgun (WGS) entry which is preliminary data.</text>
</comment>
<sequence>MFANKRTLELANLRHPHHWETHMAEMKTAAAAAGGLATALAFGGMFTVAKSAFGHVDPFHLTLARFALGSAIFVIALLAVEGRAALRTDGKFLKLWGLGSLGFAAFNLLTYVGLQSTPAPTASLIMAAMPAITVIVMWARTKKRPTGITLGLVLLALTGVAMVLGDGNPLVVFTGGIGAGGLCILTGVIGWVIYTTSAAGFPAFSVLRYTAVTSVLGTLTIAIVTLTAGALGAIPTPGIADYTASWWQILYMAVPATAVAILAFNHATRTLGPANGVLFINLVPLTAFAVEAVRGHRPTTAELAGAALTLTAVIANNLYGRRTAKHTVTAAPTPTADTKQPLTTAA</sequence>
<dbReference type="Proteomes" id="UP001223978">
    <property type="component" value="Unassembled WGS sequence"/>
</dbReference>
<keyword evidence="10" id="KW-1185">Reference proteome</keyword>
<keyword evidence="3" id="KW-1003">Cell membrane</keyword>
<feature type="transmembrane region" description="Helical" evidence="7">
    <location>
        <begin position="299"/>
        <end position="319"/>
    </location>
</feature>
<feature type="domain" description="EamA" evidence="8">
    <location>
        <begin position="34"/>
        <end position="164"/>
    </location>
</feature>
<feature type="transmembrane region" description="Helical" evidence="7">
    <location>
        <begin position="120"/>
        <end position="139"/>
    </location>
</feature>
<evidence type="ECO:0000256" key="5">
    <source>
        <dbReference type="ARBA" id="ARBA00022989"/>
    </source>
</evidence>
<evidence type="ECO:0000256" key="1">
    <source>
        <dbReference type="ARBA" id="ARBA00004651"/>
    </source>
</evidence>
<dbReference type="EMBL" id="JASCIQ010000017">
    <property type="protein sequence ID" value="MDI3405641.1"/>
    <property type="molecule type" value="Genomic_DNA"/>
</dbReference>
<dbReference type="PANTHER" id="PTHR42920">
    <property type="entry name" value="OS03G0707200 PROTEIN-RELATED"/>
    <property type="match status" value="1"/>
</dbReference>
<evidence type="ECO:0000256" key="3">
    <source>
        <dbReference type="ARBA" id="ARBA00022475"/>
    </source>
</evidence>
<keyword evidence="6 7" id="KW-0472">Membrane</keyword>
<feature type="transmembrane region" description="Helical" evidence="7">
    <location>
        <begin position="146"/>
        <end position="164"/>
    </location>
</feature>
<evidence type="ECO:0000256" key="4">
    <source>
        <dbReference type="ARBA" id="ARBA00022692"/>
    </source>
</evidence>
<evidence type="ECO:0000313" key="9">
    <source>
        <dbReference type="EMBL" id="MDI3405641.1"/>
    </source>
</evidence>
<evidence type="ECO:0000313" key="10">
    <source>
        <dbReference type="Proteomes" id="UP001223978"/>
    </source>
</evidence>
<evidence type="ECO:0000256" key="7">
    <source>
        <dbReference type="SAM" id="Phobius"/>
    </source>
</evidence>
<proteinExistence type="inferred from homology"/>
<feature type="transmembrane region" description="Helical" evidence="7">
    <location>
        <begin position="246"/>
        <end position="264"/>
    </location>
</feature>
<feature type="transmembrane region" description="Helical" evidence="7">
    <location>
        <begin position="61"/>
        <end position="80"/>
    </location>
</feature>
<accession>A0ABT6SEB7</accession>
<reference evidence="9 10" key="1">
    <citation type="submission" date="2023-05" db="EMBL/GenBank/DDBJ databases">
        <title>Draft genome sequence of Streptomyces sp. B-S-A6 isolated from a cave soil in Thailand.</title>
        <authorList>
            <person name="Chamroensaksri N."/>
            <person name="Muangham S."/>
        </authorList>
    </citation>
    <scope>NUCLEOTIDE SEQUENCE [LARGE SCALE GENOMIC DNA]</scope>
    <source>
        <strain evidence="9 10">B-S-A6</strain>
    </source>
</reference>
<organism evidence="9 10">
    <name type="scientific">Streptomyces cavernicola</name>
    <dbReference type="NCBI Taxonomy" id="3043613"/>
    <lineage>
        <taxon>Bacteria</taxon>
        <taxon>Bacillati</taxon>
        <taxon>Actinomycetota</taxon>
        <taxon>Actinomycetes</taxon>
        <taxon>Kitasatosporales</taxon>
        <taxon>Streptomycetaceae</taxon>
        <taxon>Streptomyces</taxon>
    </lineage>
</organism>
<comment type="similarity">
    <text evidence="2">Belongs to the EamA transporter family.</text>
</comment>
<feature type="transmembrane region" description="Helical" evidence="7">
    <location>
        <begin position="170"/>
        <end position="194"/>
    </location>
</feature>
<keyword evidence="5 7" id="KW-1133">Transmembrane helix</keyword>
<dbReference type="InterPro" id="IPR051258">
    <property type="entry name" value="Diverse_Substrate_Transporter"/>
</dbReference>
<dbReference type="PANTHER" id="PTHR42920:SF14">
    <property type="entry name" value="TRANSPORTER, DRUG_METABOLITE EXPORTER FAMILY"/>
    <property type="match status" value="1"/>
</dbReference>
<feature type="transmembrane region" description="Helical" evidence="7">
    <location>
        <begin position="92"/>
        <end position="114"/>
    </location>
</feature>
<dbReference type="RefSeq" id="WP_282543579.1">
    <property type="nucleotide sequence ID" value="NZ_JASCIQ010000017.1"/>
</dbReference>
<keyword evidence="4 7" id="KW-0812">Transmembrane</keyword>
<feature type="transmembrane region" description="Helical" evidence="7">
    <location>
        <begin position="206"/>
        <end position="234"/>
    </location>
</feature>
<gene>
    <name evidence="9" type="ORF">QIS96_17660</name>
</gene>
<dbReference type="Pfam" id="PF00892">
    <property type="entry name" value="EamA"/>
    <property type="match status" value="2"/>
</dbReference>
<dbReference type="InterPro" id="IPR037185">
    <property type="entry name" value="EmrE-like"/>
</dbReference>
<feature type="transmembrane region" description="Helical" evidence="7">
    <location>
        <begin position="276"/>
        <end position="293"/>
    </location>
</feature>
<dbReference type="InterPro" id="IPR000620">
    <property type="entry name" value="EamA_dom"/>
</dbReference>
<comment type="subcellular location">
    <subcellularLocation>
        <location evidence="1">Cell membrane</location>
        <topology evidence="1">Multi-pass membrane protein</topology>
    </subcellularLocation>
</comment>
<feature type="transmembrane region" description="Helical" evidence="7">
    <location>
        <begin position="29"/>
        <end position="49"/>
    </location>
</feature>